<name>A0ACA9SPT0_9GLOM</name>
<proteinExistence type="predicted"/>
<dbReference type="Proteomes" id="UP000789920">
    <property type="component" value="Unassembled WGS sequence"/>
</dbReference>
<evidence type="ECO:0000313" key="2">
    <source>
        <dbReference type="Proteomes" id="UP000789920"/>
    </source>
</evidence>
<feature type="non-terminal residue" evidence="1">
    <location>
        <position position="1"/>
    </location>
</feature>
<reference evidence="1" key="1">
    <citation type="submission" date="2021-06" db="EMBL/GenBank/DDBJ databases">
        <authorList>
            <person name="Kallberg Y."/>
            <person name="Tangrot J."/>
            <person name="Rosling A."/>
        </authorList>
    </citation>
    <scope>NUCLEOTIDE SEQUENCE</scope>
    <source>
        <strain evidence="1">MA461A</strain>
    </source>
</reference>
<keyword evidence="2" id="KW-1185">Reference proteome</keyword>
<comment type="caution">
    <text evidence="1">The sequence shown here is derived from an EMBL/GenBank/DDBJ whole genome shotgun (WGS) entry which is preliminary data.</text>
</comment>
<accession>A0ACA9SPT0</accession>
<feature type="non-terminal residue" evidence="1">
    <location>
        <position position="116"/>
    </location>
</feature>
<organism evidence="1 2">
    <name type="scientific">Racocetra persica</name>
    <dbReference type="NCBI Taxonomy" id="160502"/>
    <lineage>
        <taxon>Eukaryota</taxon>
        <taxon>Fungi</taxon>
        <taxon>Fungi incertae sedis</taxon>
        <taxon>Mucoromycota</taxon>
        <taxon>Glomeromycotina</taxon>
        <taxon>Glomeromycetes</taxon>
        <taxon>Diversisporales</taxon>
        <taxon>Gigasporaceae</taxon>
        <taxon>Racocetra</taxon>
    </lineage>
</organism>
<gene>
    <name evidence="1" type="ORF">RPERSI_LOCUS33889</name>
</gene>
<protein>
    <submittedName>
        <fullName evidence="1">15849_t:CDS:1</fullName>
    </submittedName>
</protein>
<dbReference type="EMBL" id="CAJVQC010148923">
    <property type="protein sequence ID" value="CAG8845930.1"/>
    <property type="molecule type" value="Genomic_DNA"/>
</dbReference>
<evidence type="ECO:0000313" key="1">
    <source>
        <dbReference type="EMBL" id="CAG8845930.1"/>
    </source>
</evidence>
<sequence length="116" mass="13538">ESKNNLSDSIEKILSALNNPNDLGLIHIYLHFISIYSQDRLEQLLAYLQSNRNSDSFSAELDNTICQNKGDSLEFYPIFRKAFEIAFKKYDFHINTHPSYLLFKACQIFDPSYICF</sequence>